<sequence>MYVSSMNSIEIIPYMYTNKLIIGEIFHPSLAPLHWIKGLELHKGALKPPDPAKGELITPTQELTTATGCLQRTLLQALTYTLCTEIWLKVEGTLGVGPVLLPIGQSQGCLRKTRGLVTQDLGRCKSGLNPP</sequence>
<gene>
    <name evidence="1" type="ORF">DR999_PMT04937</name>
</gene>
<proteinExistence type="predicted"/>
<keyword evidence="2" id="KW-1185">Reference proteome</keyword>
<evidence type="ECO:0000313" key="2">
    <source>
        <dbReference type="Proteomes" id="UP000297703"/>
    </source>
</evidence>
<reference evidence="1 2" key="2">
    <citation type="submission" date="2019-04" db="EMBL/GenBank/DDBJ databases">
        <title>The genome sequence of big-headed turtle.</title>
        <authorList>
            <person name="Gong S."/>
        </authorList>
    </citation>
    <scope>NUCLEOTIDE SEQUENCE [LARGE SCALE GENOMIC DNA]</scope>
    <source>
        <strain evidence="1">DO16091913</strain>
        <tissue evidence="1">Muscle</tissue>
    </source>
</reference>
<evidence type="ECO:0000313" key="1">
    <source>
        <dbReference type="EMBL" id="TFK11757.1"/>
    </source>
</evidence>
<dbReference type="AlphaFoldDB" id="A0A4D9ELQ0"/>
<organism evidence="1 2">
    <name type="scientific">Platysternon megacephalum</name>
    <name type="common">big-headed turtle</name>
    <dbReference type="NCBI Taxonomy" id="55544"/>
    <lineage>
        <taxon>Eukaryota</taxon>
        <taxon>Metazoa</taxon>
        <taxon>Chordata</taxon>
        <taxon>Craniata</taxon>
        <taxon>Vertebrata</taxon>
        <taxon>Euteleostomi</taxon>
        <taxon>Archelosauria</taxon>
        <taxon>Testudinata</taxon>
        <taxon>Testudines</taxon>
        <taxon>Cryptodira</taxon>
        <taxon>Durocryptodira</taxon>
        <taxon>Testudinoidea</taxon>
        <taxon>Platysternidae</taxon>
        <taxon>Platysternon</taxon>
    </lineage>
</organism>
<comment type="caution">
    <text evidence="1">The sequence shown here is derived from an EMBL/GenBank/DDBJ whole genome shotgun (WGS) entry which is preliminary data.</text>
</comment>
<protein>
    <submittedName>
        <fullName evidence="1">Proenkephalin-A</fullName>
    </submittedName>
</protein>
<name>A0A4D9ELQ0_9SAUR</name>
<dbReference type="EMBL" id="QXTE01000028">
    <property type="protein sequence ID" value="TFK11757.1"/>
    <property type="molecule type" value="Genomic_DNA"/>
</dbReference>
<reference evidence="1 2" key="1">
    <citation type="submission" date="2019-04" db="EMBL/GenBank/DDBJ databases">
        <title>Draft genome of the big-headed turtle Platysternon megacephalum.</title>
        <authorList>
            <person name="Gong S."/>
        </authorList>
    </citation>
    <scope>NUCLEOTIDE SEQUENCE [LARGE SCALE GENOMIC DNA]</scope>
    <source>
        <strain evidence="1">DO16091913</strain>
        <tissue evidence="1">Muscle</tissue>
    </source>
</reference>
<dbReference type="Proteomes" id="UP000297703">
    <property type="component" value="Unassembled WGS sequence"/>
</dbReference>
<accession>A0A4D9ELQ0</accession>